<gene>
    <name evidence="1" type="ORF">PLAM_3973</name>
</gene>
<dbReference type="AlphaFoldDB" id="A0A1J1JKT8"/>
<proteinExistence type="predicted"/>
<protein>
    <submittedName>
        <fullName evidence="1">Uncharacterized protein</fullName>
    </submittedName>
</protein>
<accession>A0A1J1JKT8</accession>
<dbReference type="RefSeq" id="WP_235759065.1">
    <property type="nucleotide sequence ID" value="NZ_JBIIEP010000040.1"/>
</dbReference>
<organism evidence="1">
    <name type="scientific">Planktothrix agardhii</name>
    <name type="common">Oscillatoria agardhii</name>
    <dbReference type="NCBI Taxonomy" id="1160"/>
    <lineage>
        <taxon>Bacteria</taxon>
        <taxon>Bacillati</taxon>
        <taxon>Cyanobacteriota</taxon>
        <taxon>Cyanophyceae</taxon>
        <taxon>Oscillatoriophycideae</taxon>
        <taxon>Oscillatoriales</taxon>
        <taxon>Microcoleaceae</taxon>
        <taxon>Planktothrix</taxon>
    </lineage>
</organism>
<reference evidence="1" key="1">
    <citation type="submission" date="2015-09" db="EMBL/GenBank/DDBJ databases">
        <authorList>
            <person name="Jackson K.R."/>
            <person name="Lunt B.L."/>
            <person name="Fisher J.N.B."/>
            <person name="Gardner A.V."/>
            <person name="Bailey M.E."/>
            <person name="Deus L.M."/>
            <person name="Earl A.S."/>
            <person name="Gibby P.D."/>
            <person name="Hartmann K.A."/>
            <person name="Liu J.E."/>
            <person name="Manci A.M."/>
            <person name="Nielsen D.A."/>
            <person name="Solomon M.B."/>
            <person name="Breakwell D.P."/>
            <person name="Burnett S.H."/>
            <person name="Grose J.H."/>
        </authorList>
    </citation>
    <scope>NUCLEOTIDE SEQUENCE</scope>
    <source>
        <strain evidence="1">7805</strain>
    </source>
</reference>
<dbReference type="EMBL" id="LO018304">
    <property type="protein sequence ID" value="CUM61939.1"/>
    <property type="molecule type" value="Genomic_DNA"/>
</dbReference>
<sequence length="81" mass="9362">MEVKGIKRGKIIELLQEIDLPDGVEITVEVKPVVILSLSERLNRLTTLFGAWQNQPELDEFFAVIDEERHHYQGREIVGFD</sequence>
<name>A0A1J1JKT8_PLAAG</name>
<evidence type="ECO:0000313" key="1">
    <source>
        <dbReference type="EMBL" id="CUM61939.1"/>
    </source>
</evidence>